<name>A0AAF0U6W2_SOLVR</name>
<feature type="compositionally biased region" description="Polar residues" evidence="1">
    <location>
        <begin position="73"/>
        <end position="104"/>
    </location>
</feature>
<dbReference type="Proteomes" id="UP001234989">
    <property type="component" value="Chromosome 8"/>
</dbReference>
<feature type="compositionally biased region" description="Polar residues" evidence="1">
    <location>
        <begin position="38"/>
        <end position="48"/>
    </location>
</feature>
<feature type="region of interest" description="Disordered" evidence="1">
    <location>
        <begin position="20"/>
        <end position="104"/>
    </location>
</feature>
<evidence type="ECO:0000256" key="1">
    <source>
        <dbReference type="SAM" id="MobiDB-lite"/>
    </source>
</evidence>
<evidence type="ECO:0000313" key="3">
    <source>
        <dbReference type="Proteomes" id="UP001234989"/>
    </source>
</evidence>
<feature type="non-terminal residue" evidence="2">
    <location>
        <position position="1"/>
    </location>
</feature>
<feature type="compositionally biased region" description="Low complexity" evidence="1">
    <location>
        <begin position="52"/>
        <end position="62"/>
    </location>
</feature>
<protein>
    <submittedName>
        <fullName evidence="2">Uncharacterized protein</fullName>
    </submittedName>
</protein>
<organism evidence="2 3">
    <name type="scientific">Solanum verrucosum</name>
    <dbReference type="NCBI Taxonomy" id="315347"/>
    <lineage>
        <taxon>Eukaryota</taxon>
        <taxon>Viridiplantae</taxon>
        <taxon>Streptophyta</taxon>
        <taxon>Embryophyta</taxon>
        <taxon>Tracheophyta</taxon>
        <taxon>Spermatophyta</taxon>
        <taxon>Magnoliopsida</taxon>
        <taxon>eudicotyledons</taxon>
        <taxon>Gunneridae</taxon>
        <taxon>Pentapetalae</taxon>
        <taxon>asterids</taxon>
        <taxon>lamiids</taxon>
        <taxon>Solanales</taxon>
        <taxon>Solanaceae</taxon>
        <taxon>Solanoideae</taxon>
        <taxon>Solaneae</taxon>
        <taxon>Solanum</taxon>
    </lineage>
</organism>
<reference evidence="2" key="1">
    <citation type="submission" date="2023-08" db="EMBL/GenBank/DDBJ databases">
        <title>A de novo genome assembly of Solanum verrucosum Schlechtendal, a Mexican diploid species geographically isolated from the other diploid A-genome species in potato relatives.</title>
        <authorList>
            <person name="Hosaka K."/>
        </authorList>
    </citation>
    <scope>NUCLEOTIDE SEQUENCE</scope>
    <source>
        <tissue evidence="2">Young leaves</tissue>
    </source>
</reference>
<sequence length="147" mass="15912">ASSHSSPSFPLPFSPLLSSFPAAAQQLQAESHREDSSPARSSSNQRPVSHQAAFADETAATAVPGEVHDSGNEPITSSSGDNNTKQFQQHQTATPATSSSENSTSLCLFLFRPRTKVNIEYYDNDGSYRSVPGMFSHFNLKFLCMLV</sequence>
<gene>
    <name evidence="2" type="ORF">MTR67_033940</name>
</gene>
<dbReference type="EMBL" id="CP133619">
    <property type="protein sequence ID" value="WMV40555.1"/>
    <property type="molecule type" value="Genomic_DNA"/>
</dbReference>
<proteinExistence type="predicted"/>
<accession>A0AAF0U6W2</accession>
<keyword evidence="3" id="KW-1185">Reference proteome</keyword>
<evidence type="ECO:0000313" key="2">
    <source>
        <dbReference type="EMBL" id="WMV40555.1"/>
    </source>
</evidence>
<dbReference type="AlphaFoldDB" id="A0AAF0U6W2"/>